<reference evidence="2" key="1">
    <citation type="submission" date="2013-09" db="EMBL/GenBank/DDBJ databases">
        <title>Corchorus olitorius genome sequencing.</title>
        <authorList>
            <person name="Alam M."/>
            <person name="Haque M.S."/>
            <person name="Islam M.S."/>
            <person name="Emdad E.M."/>
            <person name="Islam M.M."/>
            <person name="Ahmed B."/>
            <person name="Halim A."/>
            <person name="Hossen Q.M.M."/>
            <person name="Hossain M.Z."/>
            <person name="Ahmed R."/>
            <person name="Khan M.M."/>
            <person name="Islam R."/>
            <person name="Rashid M.M."/>
            <person name="Khan S.A."/>
            <person name="Rahman M.S."/>
            <person name="Alam M."/>
            <person name="Yahiya A.S."/>
            <person name="Khan M.S."/>
            <person name="Azam M.S."/>
            <person name="Haque T."/>
            <person name="Lashkar M.Z.H."/>
            <person name="Akhand A.I."/>
            <person name="Morshed G."/>
            <person name="Roy S."/>
            <person name="Uddin K.S."/>
            <person name="Rabeya T."/>
            <person name="Hossain A.S."/>
            <person name="Chowdhury A."/>
            <person name="Snigdha A.R."/>
            <person name="Mortoza M.S."/>
            <person name="Matin S.A."/>
            <person name="Hoque S.M.E."/>
            <person name="Islam M.K."/>
            <person name="Roy D.K."/>
            <person name="Haider R."/>
            <person name="Moosa M.M."/>
            <person name="Elias S.M."/>
            <person name="Hasan A.M."/>
            <person name="Jahan S."/>
            <person name="Shafiuddin M."/>
            <person name="Mahmood N."/>
            <person name="Shommy N.S."/>
        </authorList>
    </citation>
    <scope>NUCLEOTIDE SEQUENCE [LARGE SCALE GENOMIC DNA]</scope>
    <source>
        <strain evidence="2">cv. O-4</strain>
    </source>
</reference>
<comment type="caution">
    <text evidence="1">The sequence shown here is derived from an EMBL/GenBank/DDBJ whole genome shotgun (WGS) entry which is preliminary data.</text>
</comment>
<organism evidence="1 2">
    <name type="scientific">Corchorus olitorius</name>
    <dbReference type="NCBI Taxonomy" id="93759"/>
    <lineage>
        <taxon>Eukaryota</taxon>
        <taxon>Viridiplantae</taxon>
        <taxon>Streptophyta</taxon>
        <taxon>Embryophyta</taxon>
        <taxon>Tracheophyta</taxon>
        <taxon>Spermatophyta</taxon>
        <taxon>Magnoliopsida</taxon>
        <taxon>eudicotyledons</taxon>
        <taxon>Gunneridae</taxon>
        <taxon>Pentapetalae</taxon>
        <taxon>rosids</taxon>
        <taxon>malvids</taxon>
        <taxon>Malvales</taxon>
        <taxon>Malvaceae</taxon>
        <taxon>Grewioideae</taxon>
        <taxon>Apeibeae</taxon>
        <taxon>Corchorus</taxon>
    </lineage>
</organism>
<accession>A0A1R3KFI1</accession>
<evidence type="ECO:0000313" key="1">
    <source>
        <dbReference type="EMBL" id="OMP05809.1"/>
    </source>
</evidence>
<gene>
    <name evidence="1" type="ORF">COLO4_08536</name>
</gene>
<name>A0A1R3KFI1_9ROSI</name>
<dbReference type="Proteomes" id="UP000187203">
    <property type="component" value="Unassembled WGS sequence"/>
</dbReference>
<dbReference type="EMBL" id="AWUE01013845">
    <property type="protein sequence ID" value="OMP05809.1"/>
    <property type="molecule type" value="Genomic_DNA"/>
</dbReference>
<proteinExistence type="predicted"/>
<keyword evidence="2" id="KW-1185">Reference proteome</keyword>
<protein>
    <submittedName>
        <fullName evidence="1">Metal ion transporter</fullName>
    </submittedName>
</protein>
<sequence>MEELTLVGQPEVPLLLLAMIMKLLLMNMIENNYNEMGDCKGNYCIVSDSSVELFTLAMAAATGFCSIRWNGCWCDIGSKLISSLGFAFEVEVVNMEDGWGDVVVVRPFLAASGDGWSLKLSLEFSWKMMAMMAVLKPRGKGIDHLHEGQFFASL</sequence>
<dbReference type="AlphaFoldDB" id="A0A1R3KFI1"/>
<evidence type="ECO:0000313" key="2">
    <source>
        <dbReference type="Proteomes" id="UP000187203"/>
    </source>
</evidence>